<proteinExistence type="predicted"/>
<dbReference type="PANTHER" id="PTHR35999">
    <property type="entry name" value="MITOCHONDRIAL IMPORT RECEPTOR SUBUNIT TOM6 HOMOLOG"/>
    <property type="match status" value="1"/>
</dbReference>
<dbReference type="GO" id="GO:0005742">
    <property type="term" value="C:mitochondrial outer membrane translocase complex"/>
    <property type="evidence" value="ECO:0007669"/>
    <property type="project" value="InterPro"/>
</dbReference>
<evidence type="ECO:0000256" key="1">
    <source>
        <dbReference type="SAM" id="MobiDB-lite"/>
    </source>
</evidence>
<dbReference type="EMBL" id="JAXQNO010000001">
    <property type="protein sequence ID" value="KAK4803938.1"/>
    <property type="molecule type" value="Genomic_DNA"/>
</dbReference>
<dbReference type="PANTHER" id="PTHR35999:SF1">
    <property type="entry name" value="MITOCHONDRIAL IMPORT RECEPTOR SUBUNIT TOM6 HOMOLOG"/>
    <property type="match status" value="1"/>
</dbReference>
<keyword evidence="3" id="KW-1185">Reference proteome</keyword>
<dbReference type="Proteomes" id="UP001346149">
    <property type="component" value="Unassembled WGS sequence"/>
</dbReference>
<evidence type="ECO:0000313" key="3">
    <source>
        <dbReference type="Proteomes" id="UP001346149"/>
    </source>
</evidence>
<dbReference type="InterPro" id="IPR034554">
    <property type="entry name" value="TOM6_plants"/>
</dbReference>
<evidence type="ECO:0000313" key="2">
    <source>
        <dbReference type="EMBL" id="KAK4803938.1"/>
    </source>
</evidence>
<feature type="region of interest" description="Disordered" evidence="1">
    <location>
        <begin position="43"/>
        <end position="67"/>
    </location>
</feature>
<reference evidence="2 3" key="1">
    <citation type="journal article" date="2023" name="Hortic Res">
        <title>Pangenome of water caltrop reveals structural variations and asymmetric subgenome divergence after allopolyploidization.</title>
        <authorList>
            <person name="Zhang X."/>
            <person name="Chen Y."/>
            <person name="Wang L."/>
            <person name="Yuan Y."/>
            <person name="Fang M."/>
            <person name="Shi L."/>
            <person name="Lu R."/>
            <person name="Comes H.P."/>
            <person name="Ma Y."/>
            <person name="Chen Y."/>
            <person name="Huang G."/>
            <person name="Zhou Y."/>
            <person name="Zheng Z."/>
            <person name="Qiu Y."/>
        </authorList>
    </citation>
    <scope>NUCLEOTIDE SEQUENCE [LARGE SCALE GENOMIC DNA]</scope>
    <source>
        <strain evidence="2">F231</strain>
    </source>
</reference>
<comment type="caution">
    <text evidence="2">The sequence shown here is derived from an EMBL/GenBank/DDBJ whole genome shotgun (WGS) entry which is preliminary data.</text>
</comment>
<organism evidence="2 3">
    <name type="scientific">Trapa natans</name>
    <name type="common">Water chestnut</name>
    <dbReference type="NCBI Taxonomy" id="22666"/>
    <lineage>
        <taxon>Eukaryota</taxon>
        <taxon>Viridiplantae</taxon>
        <taxon>Streptophyta</taxon>
        <taxon>Embryophyta</taxon>
        <taxon>Tracheophyta</taxon>
        <taxon>Spermatophyta</taxon>
        <taxon>Magnoliopsida</taxon>
        <taxon>eudicotyledons</taxon>
        <taxon>Gunneridae</taxon>
        <taxon>Pentapetalae</taxon>
        <taxon>rosids</taxon>
        <taxon>malvids</taxon>
        <taxon>Myrtales</taxon>
        <taxon>Lythraceae</taxon>
        <taxon>Trapa</taxon>
    </lineage>
</organism>
<name>A0AAN7M6N8_TRANT</name>
<dbReference type="AlphaFoldDB" id="A0AAN7M6N8"/>
<protein>
    <submittedName>
        <fullName evidence="2">Uncharacterized protein</fullName>
    </submittedName>
</protein>
<accession>A0AAN7M6N8</accession>
<sequence length="152" mass="17484">MSELLQMWNSELTRLGEMVQPWKILQAAISKPGDHEVAVEAAADEKQEISGKIPKRKQAPRPPPEMSMSETTIVLLMDPFVAWSRSRECQTRKRRGATMFSGMFMSKPDKEEALKQLRSHVTMFGIWVAAIRVAPYVLHYFCDEKEELKLDF</sequence>
<gene>
    <name evidence="2" type="ORF">SAY86_003755</name>
</gene>